<evidence type="ECO:0000256" key="1">
    <source>
        <dbReference type="SAM" id="Coils"/>
    </source>
</evidence>
<dbReference type="Proteomes" id="UP000887575">
    <property type="component" value="Unassembled WGS sequence"/>
</dbReference>
<feature type="compositionally biased region" description="Polar residues" evidence="2">
    <location>
        <begin position="44"/>
        <end position="57"/>
    </location>
</feature>
<evidence type="ECO:0000313" key="3">
    <source>
        <dbReference type="Proteomes" id="UP000887575"/>
    </source>
</evidence>
<dbReference type="AlphaFoldDB" id="A0AAF3FGY0"/>
<proteinExistence type="predicted"/>
<keyword evidence="1" id="KW-0175">Coiled coil</keyword>
<evidence type="ECO:0000313" key="4">
    <source>
        <dbReference type="WBParaSite" id="MBELARI_LOCUS5123"/>
    </source>
</evidence>
<dbReference type="WBParaSite" id="MBELARI_LOCUS5123">
    <property type="protein sequence ID" value="MBELARI_LOCUS5123"/>
    <property type="gene ID" value="MBELARI_LOCUS5123"/>
</dbReference>
<sequence length="227" mass="25742">MNASTQPAHSSTPTPPDILNRMLQHLRVQHRGNPEAHRQLKQGPANTSIATSHSAPTPTGCVDELKKELQTLSKENQVVKANLLAKDDELAQSRKEHLELKIQFETLKAETQKDKEQLILYNEYFESTEKTIARLNKEKQDFVLLGDQQKGLLDKATKEAERMRQKHDHFLALLAALCYNENRRTLLRSTFLSMNVLVGLDEDHLDQLFQFINLEDNGTSNAASTTS</sequence>
<protein>
    <submittedName>
        <fullName evidence="4">GRIP domain-containing protein</fullName>
    </submittedName>
</protein>
<feature type="region of interest" description="Disordered" evidence="2">
    <location>
        <begin position="31"/>
        <end position="59"/>
    </location>
</feature>
<name>A0AAF3FGY0_9BILA</name>
<organism evidence="3 4">
    <name type="scientific">Mesorhabditis belari</name>
    <dbReference type="NCBI Taxonomy" id="2138241"/>
    <lineage>
        <taxon>Eukaryota</taxon>
        <taxon>Metazoa</taxon>
        <taxon>Ecdysozoa</taxon>
        <taxon>Nematoda</taxon>
        <taxon>Chromadorea</taxon>
        <taxon>Rhabditida</taxon>
        <taxon>Rhabditina</taxon>
        <taxon>Rhabditomorpha</taxon>
        <taxon>Rhabditoidea</taxon>
        <taxon>Rhabditidae</taxon>
        <taxon>Mesorhabditinae</taxon>
        <taxon>Mesorhabditis</taxon>
    </lineage>
</organism>
<keyword evidence="3" id="KW-1185">Reference proteome</keyword>
<feature type="coiled-coil region" evidence="1">
    <location>
        <begin position="62"/>
        <end position="110"/>
    </location>
</feature>
<reference evidence="4" key="1">
    <citation type="submission" date="2024-02" db="UniProtKB">
        <authorList>
            <consortium name="WormBaseParasite"/>
        </authorList>
    </citation>
    <scope>IDENTIFICATION</scope>
</reference>
<evidence type="ECO:0000256" key="2">
    <source>
        <dbReference type="SAM" id="MobiDB-lite"/>
    </source>
</evidence>
<accession>A0AAF3FGY0</accession>